<dbReference type="AlphaFoldDB" id="A0A9P4I9G6"/>
<sequence length="244" mass="26387">MSLQDKVIVITGGAQSIGLETCKVLVERGARVSIGDIDVAAIQTATKHFDDSGLNDRVRFTRVDIGNKDEVESWIRDTVSWAGKLDGAANIAAINGPFEGCLLRETPDELFHRILRVNIIGTFYCMRAELNNMKDGGSIVCVSSVQGVVGWPTSSTYSMTKHGLIGMVRSAAKEEGHRNIRINAVAPGAIDTRMVNPRDKNNIDTPIHRIGSPREVANLIAFLLSDEVGFITGATYTIDGGKTC</sequence>
<protein>
    <submittedName>
        <fullName evidence="4">NAD(P)-binding protein</fullName>
    </submittedName>
</protein>
<dbReference type="CDD" id="cd05233">
    <property type="entry name" value="SDR_c"/>
    <property type="match status" value="1"/>
</dbReference>
<comment type="similarity">
    <text evidence="1">Belongs to the short-chain dehydrogenases/reductases (SDR) family.</text>
</comment>
<keyword evidence="2" id="KW-0521">NADP</keyword>
<dbReference type="Pfam" id="PF13561">
    <property type="entry name" value="adh_short_C2"/>
    <property type="match status" value="1"/>
</dbReference>
<dbReference type="PANTHER" id="PTHR24321:SF8">
    <property type="entry name" value="ESTRADIOL 17-BETA-DEHYDROGENASE 8-RELATED"/>
    <property type="match status" value="1"/>
</dbReference>
<proteinExistence type="inferred from homology"/>
<evidence type="ECO:0000313" key="4">
    <source>
        <dbReference type="EMBL" id="KAF2095333.1"/>
    </source>
</evidence>
<evidence type="ECO:0000313" key="5">
    <source>
        <dbReference type="Proteomes" id="UP000799772"/>
    </source>
</evidence>
<dbReference type="PROSITE" id="PS00061">
    <property type="entry name" value="ADH_SHORT"/>
    <property type="match status" value="1"/>
</dbReference>
<dbReference type="PANTHER" id="PTHR24321">
    <property type="entry name" value="DEHYDROGENASES, SHORT CHAIN"/>
    <property type="match status" value="1"/>
</dbReference>
<dbReference type="SUPFAM" id="SSF51735">
    <property type="entry name" value="NAD(P)-binding Rossmann-fold domains"/>
    <property type="match status" value="1"/>
</dbReference>
<keyword evidence="5" id="KW-1185">Reference proteome</keyword>
<accession>A0A9P4I9G6</accession>
<dbReference type="PRINTS" id="PR00081">
    <property type="entry name" value="GDHRDH"/>
</dbReference>
<reference evidence="4" key="1">
    <citation type="journal article" date="2020" name="Stud. Mycol.">
        <title>101 Dothideomycetes genomes: a test case for predicting lifestyles and emergence of pathogens.</title>
        <authorList>
            <person name="Haridas S."/>
            <person name="Albert R."/>
            <person name="Binder M."/>
            <person name="Bloem J."/>
            <person name="Labutti K."/>
            <person name="Salamov A."/>
            <person name="Andreopoulos B."/>
            <person name="Baker S."/>
            <person name="Barry K."/>
            <person name="Bills G."/>
            <person name="Bluhm B."/>
            <person name="Cannon C."/>
            <person name="Castanera R."/>
            <person name="Culley D."/>
            <person name="Daum C."/>
            <person name="Ezra D."/>
            <person name="Gonzalez J."/>
            <person name="Henrissat B."/>
            <person name="Kuo A."/>
            <person name="Liang C."/>
            <person name="Lipzen A."/>
            <person name="Lutzoni F."/>
            <person name="Magnuson J."/>
            <person name="Mondo S."/>
            <person name="Nolan M."/>
            <person name="Ohm R."/>
            <person name="Pangilinan J."/>
            <person name="Park H.-J."/>
            <person name="Ramirez L."/>
            <person name="Alfaro M."/>
            <person name="Sun H."/>
            <person name="Tritt A."/>
            <person name="Yoshinaga Y."/>
            <person name="Zwiers L.-H."/>
            <person name="Turgeon B."/>
            <person name="Goodwin S."/>
            <person name="Spatafora J."/>
            <person name="Crous P."/>
            <person name="Grigoriev I."/>
        </authorList>
    </citation>
    <scope>NUCLEOTIDE SEQUENCE</scope>
    <source>
        <strain evidence="4">CBS 133067</strain>
    </source>
</reference>
<dbReference type="InterPro" id="IPR020904">
    <property type="entry name" value="Sc_DH/Rdtase_CS"/>
</dbReference>
<dbReference type="InterPro" id="IPR002347">
    <property type="entry name" value="SDR_fam"/>
</dbReference>
<evidence type="ECO:0000256" key="1">
    <source>
        <dbReference type="ARBA" id="ARBA00006484"/>
    </source>
</evidence>
<dbReference type="Gene3D" id="3.40.50.720">
    <property type="entry name" value="NAD(P)-binding Rossmann-like Domain"/>
    <property type="match status" value="1"/>
</dbReference>
<organism evidence="4 5">
    <name type="scientific">Rhizodiscina lignyota</name>
    <dbReference type="NCBI Taxonomy" id="1504668"/>
    <lineage>
        <taxon>Eukaryota</taxon>
        <taxon>Fungi</taxon>
        <taxon>Dikarya</taxon>
        <taxon>Ascomycota</taxon>
        <taxon>Pezizomycotina</taxon>
        <taxon>Dothideomycetes</taxon>
        <taxon>Pleosporomycetidae</taxon>
        <taxon>Aulographales</taxon>
        <taxon>Rhizodiscinaceae</taxon>
        <taxon>Rhizodiscina</taxon>
    </lineage>
</organism>
<evidence type="ECO:0000256" key="3">
    <source>
        <dbReference type="ARBA" id="ARBA00023002"/>
    </source>
</evidence>
<keyword evidence="3" id="KW-0560">Oxidoreductase</keyword>
<gene>
    <name evidence="4" type="ORF">NA57DRAFT_68257</name>
</gene>
<dbReference type="Proteomes" id="UP000799772">
    <property type="component" value="Unassembled WGS sequence"/>
</dbReference>
<dbReference type="EMBL" id="ML978132">
    <property type="protein sequence ID" value="KAF2095333.1"/>
    <property type="molecule type" value="Genomic_DNA"/>
</dbReference>
<dbReference type="GO" id="GO:0016491">
    <property type="term" value="F:oxidoreductase activity"/>
    <property type="evidence" value="ECO:0007669"/>
    <property type="project" value="UniProtKB-KW"/>
</dbReference>
<dbReference type="FunFam" id="3.40.50.720:FF:000084">
    <property type="entry name" value="Short-chain dehydrogenase reductase"/>
    <property type="match status" value="1"/>
</dbReference>
<name>A0A9P4I9G6_9PEZI</name>
<evidence type="ECO:0000256" key="2">
    <source>
        <dbReference type="ARBA" id="ARBA00022857"/>
    </source>
</evidence>
<dbReference type="InterPro" id="IPR036291">
    <property type="entry name" value="NAD(P)-bd_dom_sf"/>
</dbReference>
<comment type="caution">
    <text evidence="4">The sequence shown here is derived from an EMBL/GenBank/DDBJ whole genome shotgun (WGS) entry which is preliminary data.</text>
</comment>
<dbReference type="OrthoDB" id="1669814at2759"/>